<dbReference type="Pfam" id="PF02181">
    <property type="entry name" value="FH2"/>
    <property type="match status" value="1"/>
</dbReference>
<accession>A0A1V9XGS7</accession>
<dbReference type="PANTHER" id="PTHR46345:SF8">
    <property type="entry name" value="FORMIN 3, ISOFORM B"/>
    <property type="match status" value="1"/>
</dbReference>
<dbReference type="Proteomes" id="UP000192247">
    <property type="component" value="Unassembled WGS sequence"/>
</dbReference>
<sequence>VFYAILRQVSLTPQQAPFLAILQNLLRVDYTLPIADVIWSTVSKLVERAASIEKPHDAERLLLRCRCGTSAGGGDRTPLGIGSPRVLSPQPASQSPVSSNLAPKPSTSSSPVPPPPPPPPPPPFSSSGNAGPAPPPPPPPPLPAHGTITHPGVATVLGAGGARLPNAAAVAPAQLLPQQWTPKPRSKMKTLNWCKIPAGRVLAGGSGGDNLWARVAASHGGANESLLDFEGMEELFCQQPSQPSTPQMQRRQRANQRKAQEVTLLDGKRSLNISIFLKQFRFTASQQDSIASMIRKGMYQEIGSERLRGLLKILPEPEEIELLNNFDGDIAKLGPAEQFLLQLIHVPDYKLRIECLLLKEEFTATIGLLEPSIKSIRCAAREIEDATKLHEILYMILVAGNFLNSGGYAGNAAGFRMMSLLKVTDMRANRPGMNLIHYVAMEAERKQLLDFGNQLTSLEEAARLSIDALKSDACTLTTRVINVSNMVASAHAPDLQTQMNDFLVYAQQRIEDTKQQIERLEQVRTKLGTFLCEDLDSFKLEECFKVFWNFCMKFRTAMEENEKRAEQERKAEARRRLREDQAKRESDVMDMLLGDIKSGFPQLFSKLRRTRRNDNNSEDDSVSLGLANSPRLLRRSHFGSSLASMADNEVNPVSAKV</sequence>
<organism evidence="3 4">
    <name type="scientific">Tropilaelaps mercedesae</name>
    <dbReference type="NCBI Taxonomy" id="418985"/>
    <lineage>
        <taxon>Eukaryota</taxon>
        <taxon>Metazoa</taxon>
        <taxon>Ecdysozoa</taxon>
        <taxon>Arthropoda</taxon>
        <taxon>Chelicerata</taxon>
        <taxon>Arachnida</taxon>
        <taxon>Acari</taxon>
        <taxon>Parasitiformes</taxon>
        <taxon>Mesostigmata</taxon>
        <taxon>Gamasina</taxon>
        <taxon>Dermanyssoidea</taxon>
        <taxon>Laelapidae</taxon>
        <taxon>Tropilaelaps</taxon>
    </lineage>
</organism>
<protein>
    <submittedName>
        <fullName evidence="3">Inverted formin-2-like</fullName>
    </submittedName>
</protein>
<feature type="compositionally biased region" description="Low complexity" evidence="1">
    <location>
        <begin position="88"/>
        <end position="110"/>
    </location>
</feature>
<dbReference type="Gene3D" id="1.20.58.2220">
    <property type="entry name" value="Formin, FH2 domain"/>
    <property type="match status" value="1"/>
</dbReference>
<dbReference type="InParanoid" id="A0A1V9XGS7"/>
<feature type="region of interest" description="Disordered" evidence="1">
    <location>
        <begin position="72"/>
        <end position="153"/>
    </location>
</feature>
<evidence type="ECO:0000313" key="3">
    <source>
        <dbReference type="EMBL" id="OQR72734.1"/>
    </source>
</evidence>
<dbReference type="PANTHER" id="PTHR46345">
    <property type="entry name" value="INVERTED FORMIN-2"/>
    <property type="match status" value="1"/>
</dbReference>
<feature type="region of interest" description="Disordered" evidence="1">
    <location>
        <begin position="562"/>
        <end position="582"/>
    </location>
</feature>
<feature type="non-terminal residue" evidence="3">
    <location>
        <position position="1"/>
    </location>
</feature>
<dbReference type="OrthoDB" id="26518at2759"/>
<feature type="domain" description="FH2" evidence="2">
    <location>
        <begin position="177"/>
        <end position="580"/>
    </location>
</feature>
<dbReference type="SUPFAM" id="SSF101447">
    <property type="entry name" value="Formin homology 2 domain (FH2 domain)"/>
    <property type="match status" value="1"/>
</dbReference>
<dbReference type="STRING" id="418985.A0A1V9XGS7"/>
<feature type="compositionally biased region" description="Pro residues" evidence="1">
    <location>
        <begin position="111"/>
        <end position="124"/>
    </location>
</feature>
<dbReference type="PROSITE" id="PS51444">
    <property type="entry name" value="FH2"/>
    <property type="match status" value="1"/>
</dbReference>
<comment type="caution">
    <text evidence="3">The sequence shown here is derived from an EMBL/GenBank/DDBJ whole genome shotgun (WGS) entry which is preliminary data.</text>
</comment>
<evidence type="ECO:0000259" key="2">
    <source>
        <dbReference type="PROSITE" id="PS51444"/>
    </source>
</evidence>
<feature type="compositionally biased region" description="Basic and acidic residues" evidence="1">
    <location>
        <begin position="562"/>
        <end position="571"/>
    </location>
</feature>
<dbReference type="InterPro" id="IPR015425">
    <property type="entry name" value="FH2_Formin"/>
</dbReference>
<reference evidence="3 4" key="1">
    <citation type="journal article" date="2017" name="Gigascience">
        <title>Draft genome of the honey bee ectoparasitic mite, Tropilaelaps mercedesae, is shaped by the parasitic life history.</title>
        <authorList>
            <person name="Dong X."/>
            <person name="Armstrong S.D."/>
            <person name="Xia D."/>
            <person name="Makepeace B.L."/>
            <person name="Darby A.C."/>
            <person name="Kadowaki T."/>
        </authorList>
    </citation>
    <scope>NUCLEOTIDE SEQUENCE [LARGE SCALE GENOMIC DNA]</scope>
    <source>
        <strain evidence="3">Wuxi-XJTLU</strain>
    </source>
</reference>
<dbReference type="AlphaFoldDB" id="A0A1V9XGS7"/>
<dbReference type="InterPro" id="IPR042201">
    <property type="entry name" value="FH2_Formin_sf"/>
</dbReference>
<dbReference type="EMBL" id="MNPL01011150">
    <property type="protein sequence ID" value="OQR72734.1"/>
    <property type="molecule type" value="Genomic_DNA"/>
</dbReference>
<evidence type="ECO:0000256" key="1">
    <source>
        <dbReference type="SAM" id="MobiDB-lite"/>
    </source>
</evidence>
<gene>
    <name evidence="3" type="ORF">BIW11_01247</name>
</gene>
<keyword evidence="4" id="KW-1185">Reference proteome</keyword>
<evidence type="ECO:0000313" key="4">
    <source>
        <dbReference type="Proteomes" id="UP000192247"/>
    </source>
</evidence>
<dbReference type="SMART" id="SM00498">
    <property type="entry name" value="FH2"/>
    <property type="match status" value="1"/>
</dbReference>
<feature type="compositionally biased region" description="Pro residues" evidence="1">
    <location>
        <begin position="132"/>
        <end position="143"/>
    </location>
</feature>
<name>A0A1V9XGS7_9ACAR</name>
<proteinExistence type="predicted"/>